<keyword evidence="2" id="KW-0472">Membrane</keyword>
<accession>A0AAE3DT29</accession>
<keyword evidence="2" id="KW-0812">Transmembrane</keyword>
<evidence type="ECO:0000256" key="2">
    <source>
        <dbReference type="SAM" id="Phobius"/>
    </source>
</evidence>
<feature type="domain" description="TPM" evidence="4">
    <location>
        <begin position="35"/>
        <end position="158"/>
    </location>
</feature>
<organism evidence="5 6">
    <name type="scientific">Fusicatenibacter faecihominis</name>
    <dbReference type="NCBI Taxonomy" id="2881276"/>
    <lineage>
        <taxon>Bacteria</taxon>
        <taxon>Bacillati</taxon>
        <taxon>Bacillota</taxon>
        <taxon>Clostridia</taxon>
        <taxon>Lachnospirales</taxon>
        <taxon>Lachnospiraceae</taxon>
        <taxon>Fusicatenibacter</taxon>
    </lineage>
</organism>
<evidence type="ECO:0000259" key="4">
    <source>
        <dbReference type="Pfam" id="PF04536"/>
    </source>
</evidence>
<feature type="region of interest" description="Disordered" evidence="1">
    <location>
        <begin position="250"/>
        <end position="283"/>
    </location>
</feature>
<gene>
    <name evidence="5" type="ORF">LKD71_08920</name>
</gene>
<dbReference type="Gene3D" id="3.10.310.50">
    <property type="match status" value="1"/>
</dbReference>
<feature type="compositionally biased region" description="Gly residues" evidence="1">
    <location>
        <begin position="271"/>
        <end position="283"/>
    </location>
</feature>
<feature type="compositionally biased region" description="Low complexity" evidence="1">
    <location>
        <begin position="259"/>
        <end position="270"/>
    </location>
</feature>
<evidence type="ECO:0000256" key="3">
    <source>
        <dbReference type="SAM" id="SignalP"/>
    </source>
</evidence>
<name>A0AAE3DT29_9FIRM</name>
<feature type="chain" id="PRO_5042261852" evidence="3">
    <location>
        <begin position="28"/>
        <end position="283"/>
    </location>
</feature>
<sequence length="283" mass="31226">MRKRDRIFIAPLLAVSLLFAAAPTALAAESGEQFVFDKADLLTTEEEDELNDMANNLAENFNMNFVILTTDDAEGKEAEVYADDFYMDNGFYDDGKDGGAIYIIAMDNRRVQVETVGDMKVRYITDDRVDGIIDAGYEDVKDGAYAAAFEAMLNATVDYIEDGVVDGKYTYNEDTGEYDYYDTGKEIRQITLAEFLIALGIALVAGGVAVSCVIGTYYLKWGAYEYPYKEKAKLKVSRKRDDFIGSHVSHRHIEHESSSSDSGMTTTHDSSGGGNFGGGGRDF</sequence>
<comment type="caution">
    <text evidence="5">The sequence shown here is derived from an EMBL/GenBank/DDBJ whole genome shotgun (WGS) entry which is preliminary data.</text>
</comment>
<evidence type="ECO:0000313" key="6">
    <source>
        <dbReference type="Proteomes" id="UP001197875"/>
    </source>
</evidence>
<reference evidence="5 6" key="1">
    <citation type="submission" date="2021-10" db="EMBL/GenBank/DDBJ databases">
        <title>Anaerobic single-cell dispensing facilitates the cultivation of human gut bacteria.</title>
        <authorList>
            <person name="Afrizal A."/>
        </authorList>
    </citation>
    <scope>NUCLEOTIDE SEQUENCE [LARGE SCALE GENOMIC DNA]</scope>
    <source>
        <strain evidence="5 6">CLA-AA-H277</strain>
    </source>
</reference>
<feature type="signal peptide" evidence="3">
    <location>
        <begin position="1"/>
        <end position="27"/>
    </location>
</feature>
<dbReference type="AlphaFoldDB" id="A0AAE3DT29"/>
<dbReference type="Proteomes" id="UP001197875">
    <property type="component" value="Unassembled WGS sequence"/>
</dbReference>
<protein>
    <submittedName>
        <fullName evidence="5">TPM domain-containing protein</fullName>
    </submittedName>
</protein>
<evidence type="ECO:0000313" key="5">
    <source>
        <dbReference type="EMBL" id="MCC2189925.1"/>
    </source>
</evidence>
<dbReference type="RefSeq" id="WP_227615134.1">
    <property type="nucleotide sequence ID" value="NZ_JAJEPR010000012.1"/>
</dbReference>
<evidence type="ECO:0000256" key="1">
    <source>
        <dbReference type="SAM" id="MobiDB-lite"/>
    </source>
</evidence>
<dbReference type="EMBL" id="JAJEPR010000012">
    <property type="protein sequence ID" value="MCC2189925.1"/>
    <property type="molecule type" value="Genomic_DNA"/>
</dbReference>
<dbReference type="InterPro" id="IPR007621">
    <property type="entry name" value="TPM_dom"/>
</dbReference>
<keyword evidence="3" id="KW-0732">Signal</keyword>
<dbReference type="Pfam" id="PF04536">
    <property type="entry name" value="TPM_phosphatase"/>
    <property type="match status" value="1"/>
</dbReference>
<keyword evidence="6" id="KW-1185">Reference proteome</keyword>
<proteinExistence type="predicted"/>
<feature type="transmembrane region" description="Helical" evidence="2">
    <location>
        <begin position="195"/>
        <end position="219"/>
    </location>
</feature>
<keyword evidence="2" id="KW-1133">Transmembrane helix</keyword>